<reference evidence="1" key="1">
    <citation type="submission" date="2023-06" db="EMBL/GenBank/DDBJ databases">
        <title>Two novel species of Acinetobacter isolated from motorbike repairing workshop in Vietnam.</title>
        <authorList>
            <person name="Le N.T.T."/>
        </authorList>
    </citation>
    <scope>NUCLEOTIDE SEQUENCE</scope>
    <source>
        <strain evidence="1">VNH17</strain>
    </source>
</reference>
<proteinExistence type="predicted"/>
<organism evidence="1 2">
    <name type="scientific">Acinetobacter thutiue</name>
    <dbReference type="NCBI Taxonomy" id="2998078"/>
    <lineage>
        <taxon>Bacteria</taxon>
        <taxon>Pseudomonadati</taxon>
        <taxon>Pseudomonadota</taxon>
        <taxon>Gammaproteobacteria</taxon>
        <taxon>Moraxellales</taxon>
        <taxon>Moraxellaceae</taxon>
        <taxon>Acinetobacter</taxon>
    </lineage>
</organism>
<protein>
    <submittedName>
        <fullName evidence="1">Uncharacterized protein</fullName>
    </submittedName>
</protein>
<gene>
    <name evidence="1" type="ORF">QTA56_07855</name>
</gene>
<dbReference type="EMBL" id="JAUDZE010000002">
    <property type="protein sequence ID" value="MDN0014150.1"/>
    <property type="molecule type" value="Genomic_DNA"/>
</dbReference>
<dbReference type="RefSeq" id="WP_267980374.1">
    <property type="nucleotide sequence ID" value="NZ_JAPQKF010000002.1"/>
</dbReference>
<dbReference type="Proteomes" id="UP001168524">
    <property type="component" value="Unassembled WGS sequence"/>
</dbReference>
<evidence type="ECO:0000313" key="2">
    <source>
        <dbReference type="Proteomes" id="UP001168524"/>
    </source>
</evidence>
<name>A0ABT7WNA9_9GAMM</name>
<comment type="caution">
    <text evidence="1">The sequence shown here is derived from an EMBL/GenBank/DDBJ whole genome shotgun (WGS) entry which is preliminary data.</text>
</comment>
<keyword evidence="2" id="KW-1185">Reference proteome</keyword>
<sequence length="319" mass="37878">MDITYIEHQTAPRLEKDVHDFFTQARYGASGPKKSDVENEKNLKQEWSQVFLDYFGDWNFLMYSHREAELGFWITLFRKAYFCVLSQVNPYARYFVPDTTHTTKWMVWQILEKLKTLFRTTGFIESLHQCNEQYEKHINQIRDAYIEVSKRNIDAPDLKFYLSFPSGTEQLQSIDWVIRSFRVFEKNLKCQPWFRGQVIFTYYHLIRDGYRNCYVIRFYLTFQKVFYSIDMNYSALILRLWQEATDGLGMLLIIDEERSKQPAANPFGLGRDDVLAFPEPQDPLDDLDNVPEAASSVSEKMNKICILTRGFKAFHGKKW</sequence>
<accession>A0ABT7WNA9</accession>
<evidence type="ECO:0000313" key="1">
    <source>
        <dbReference type="EMBL" id="MDN0014150.1"/>
    </source>
</evidence>